<dbReference type="AlphaFoldDB" id="F4NZD9"/>
<accession>F4NZD9</accession>
<dbReference type="OrthoDB" id="10070965at2759"/>
<proteinExistence type="predicted"/>
<dbReference type="GeneID" id="18242945"/>
<reference evidence="3 4" key="1">
    <citation type="submission" date="2009-12" db="EMBL/GenBank/DDBJ databases">
        <title>The draft genome of Batrachochytrium dendrobatidis.</title>
        <authorList>
            <consortium name="US DOE Joint Genome Institute (JGI-PGF)"/>
            <person name="Kuo A."/>
            <person name="Salamov A."/>
            <person name="Schmutz J."/>
            <person name="Lucas S."/>
            <person name="Pitluck S."/>
            <person name="Rosenblum E."/>
            <person name="Stajich J."/>
            <person name="Eisen M."/>
            <person name="Grigoriev I.V."/>
        </authorList>
    </citation>
    <scope>NUCLEOTIDE SEQUENCE [LARGE SCALE GENOMIC DNA]</scope>
    <source>
        <strain evidence="4">JAM81 / FGSC 10211</strain>
    </source>
</reference>
<dbReference type="RefSeq" id="XP_006678138.1">
    <property type="nucleotide sequence ID" value="XM_006678075.1"/>
</dbReference>
<name>F4NZD9_BATDJ</name>
<feature type="region of interest" description="Disordered" evidence="1">
    <location>
        <begin position="1"/>
        <end position="20"/>
    </location>
</feature>
<organism evidence="3 4">
    <name type="scientific">Batrachochytrium dendrobatidis (strain JAM81 / FGSC 10211)</name>
    <name type="common">Frog chytrid fungus</name>
    <dbReference type="NCBI Taxonomy" id="684364"/>
    <lineage>
        <taxon>Eukaryota</taxon>
        <taxon>Fungi</taxon>
        <taxon>Fungi incertae sedis</taxon>
        <taxon>Chytridiomycota</taxon>
        <taxon>Chytridiomycota incertae sedis</taxon>
        <taxon>Chytridiomycetes</taxon>
        <taxon>Rhizophydiales</taxon>
        <taxon>Rhizophydiales incertae sedis</taxon>
        <taxon>Batrachochytrium</taxon>
    </lineage>
</organism>
<feature type="domain" description="Suppressor of white apricot N-terminal" evidence="2">
    <location>
        <begin position="2"/>
        <end position="46"/>
    </location>
</feature>
<protein>
    <recommendedName>
        <fullName evidence="2">Suppressor of white apricot N-terminal domain-containing protein</fullName>
    </recommendedName>
</protein>
<gene>
    <name evidence="3" type="ORF">BATDEDRAFT_87869</name>
</gene>
<dbReference type="EMBL" id="GL882882">
    <property type="protein sequence ID" value="EGF81253.1"/>
    <property type="molecule type" value="Genomic_DNA"/>
</dbReference>
<dbReference type="InterPro" id="IPR019147">
    <property type="entry name" value="SWAP_N_domain"/>
</dbReference>
<keyword evidence="4" id="KW-1185">Reference proteome</keyword>
<evidence type="ECO:0000313" key="3">
    <source>
        <dbReference type="EMBL" id="EGF81253.1"/>
    </source>
</evidence>
<evidence type="ECO:0000256" key="1">
    <source>
        <dbReference type="SAM" id="MobiDB-lite"/>
    </source>
</evidence>
<dbReference type="Proteomes" id="UP000007241">
    <property type="component" value="Unassembled WGS sequence"/>
</dbReference>
<dbReference type="InParanoid" id="F4NZD9"/>
<dbReference type="Pfam" id="PF09750">
    <property type="entry name" value="DRY_EERY"/>
    <property type="match status" value="1"/>
</dbReference>
<sequence>MLLDVIPSQQPTADLEQKKVNAEHDESELNFERYAELIDQARQQLGFRKNSQMRNALAK</sequence>
<evidence type="ECO:0000259" key="2">
    <source>
        <dbReference type="Pfam" id="PF09750"/>
    </source>
</evidence>
<evidence type="ECO:0000313" key="4">
    <source>
        <dbReference type="Proteomes" id="UP000007241"/>
    </source>
</evidence>
<dbReference type="HOGENOM" id="CLU_2960360_0_0_1"/>